<name>A0ABY6KYE5_9ARAC</name>
<dbReference type="EMBL" id="CP092871">
    <property type="protein sequence ID" value="UYV72135.1"/>
    <property type="molecule type" value="Genomic_DNA"/>
</dbReference>
<protein>
    <submittedName>
        <fullName evidence="5">KLHL18</fullName>
    </submittedName>
</protein>
<keyword evidence="6" id="KW-1185">Reference proteome</keyword>
<dbReference type="InterPro" id="IPR000210">
    <property type="entry name" value="BTB/POZ_dom"/>
</dbReference>
<dbReference type="Proteomes" id="UP001235939">
    <property type="component" value="Chromosome 09"/>
</dbReference>
<dbReference type="InterPro" id="IPR011333">
    <property type="entry name" value="SKP1/BTB/POZ_sf"/>
</dbReference>
<reference evidence="5 6" key="1">
    <citation type="submission" date="2022-01" db="EMBL/GenBank/DDBJ databases">
        <title>A chromosomal length assembly of Cordylochernes scorpioides.</title>
        <authorList>
            <person name="Zeh D."/>
            <person name="Zeh J."/>
        </authorList>
    </citation>
    <scope>NUCLEOTIDE SEQUENCE [LARGE SCALE GENOMIC DNA]</scope>
    <source>
        <strain evidence="5">IN4F17</strain>
        <tissue evidence="5">Whole Body</tissue>
    </source>
</reference>
<dbReference type="Gene3D" id="1.25.40.420">
    <property type="match status" value="1"/>
</dbReference>
<dbReference type="PANTHER" id="PTHR24412:SF497">
    <property type="entry name" value="KELCH-LIKE PROTEIN 18"/>
    <property type="match status" value="1"/>
</dbReference>
<dbReference type="InterPro" id="IPR011705">
    <property type="entry name" value="BACK"/>
</dbReference>
<proteinExistence type="predicted"/>
<gene>
    <name evidence="5" type="ORF">LAZ67_9001928</name>
</gene>
<keyword evidence="1" id="KW-0880">Kelch repeat</keyword>
<evidence type="ECO:0000313" key="6">
    <source>
        <dbReference type="Proteomes" id="UP001235939"/>
    </source>
</evidence>
<dbReference type="Pfam" id="PF00651">
    <property type="entry name" value="BTB"/>
    <property type="match status" value="1"/>
</dbReference>
<evidence type="ECO:0000259" key="4">
    <source>
        <dbReference type="SMART" id="SM00875"/>
    </source>
</evidence>
<dbReference type="SMART" id="SM00875">
    <property type="entry name" value="BACK"/>
    <property type="match status" value="1"/>
</dbReference>
<evidence type="ECO:0000256" key="1">
    <source>
        <dbReference type="ARBA" id="ARBA00022441"/>
    </source>
</evidence>
<feature type="domain" description="BACK" evidence="4">
    <location>
        <begin position="71"/>
        <end position="133"/>
    </location>
</feature>
<dbReference type="Gene3D" id="3.30.710.10">
    <property type="entry name" value="Potassium Channel Kv1.1, Chain A"/>
    <property type="match status" value="1"/>
</dbReference>
<accession>A0ABY6KYE5</accession>
<keyword evidence="3" id="KW-0009">Actin-binding</keyword>
<organism evidence="5 6">
    <name type="scientific">Cordylochernes scorpioides</name>
    <dbReference type="NCBI Taxonomy" id="51811"/>
    <lineage>
        <taxon>Eukaryota</taxon>
        <taxon>Metazoa</taxon>
        <taxon>Ecdysozoa</taxon>
        <taxon>Arthropoda</taxon>
        <taxon>Chelicerata</taxon>
        <taxon>Arachnida</taxon>
        <taxon>Pseudoscorpiones</taxon>
        <taxon>Cheliferoidea</taxon>
        <taxon>Chernetidae</taxon>
        <taxon>Cordylochernes</taxon>
    </lineage>
</organism>
<sequence>MRRCIFLNNNVQVKVRCSALEALVNFAYTSRVRITASNVQSLLVGSSFLQLHQVREACCDFLRKRLHPNNVVGVRHFADTLGCKSLVEAANRFIQKHFLEVVHSEEFLTLGFLDIQEILSRDELHVPSEEKVCLP</sequence>
<evidence type="ECO:0000256" key="2">
    <source>
        <dbReference type="ARBA" id="ARBA00022737"/>
    </source>
</evidence>
<dbReference type="PANTHER" id="PTHR24412">
    <property type="entry name" value="KELCH PROTEIN"/>
    <property type="match status" value="1"/>
</dbReference>
<keyword evidence="2" id="KW-0677">Repeat</keyword>
<evidence type="ECO:0000313" key="5">
    <source>
        <dbReference type="EMBL" id="UYV72135.1"/>
    </source>
</evidence>
<evidence type="ECO:0000256" key="3">
    <source>
        <dbReference type="ARBA" id="ARBA00023203"/>
    </source>
</evidence>
<dbReference type="SUPFAM" id="SSF54695">
    <property type="entry name" value="POZ domain"/>
    <property type="match status" value="1"/>
</dbReference>
<dbReference type="Pfam" id="PF07707">
    <property type="entry name" value="BACK"/>
    <property type="match status" value="1"/>
</dbReference>